<dbReference type="GO" id="GO:0016740">
    <property type="term" value="F:transferase activity"/>
    <property type="evidence" value="ECO:0007669"/>
    <property type="project" value="UniProtKB-KW"/>
</dbReference>
<dbReference type="Gene3D" id="3.30.460.10">
    <property type="entry name" value="Beta Polymerase, domain 2"/>
    <property type="match status" value="1"/>
</dbReference>
<dbReference type="EMBL" id="FOHU01000002">
    <property type="protein sequence ID" value="SES81213.1"/>
    <property type="molecule type" value="Genomic_DNA"/>
</dbReference>
<evidence type="ECO:0000313" key="2">
    <source>
        <dbReference type="EMBL" id="SES81213.1"/>
    </source>
</evidence>
<dbReference type="InterPro" id="IPR041633">
    <property type="entry name" value="Polbeta"/>
</dbReference>
<evidence type="ECO:0000259" key="1">
    <source>
        <dbReference type="Pfam" id="PF18765"/>
    </source>
</evidence>
<dbReference type="RefSeq" id="WP_090439008.1">
    <property type="nucleotide sequence ID" value="NZ_FOHU01000002.1"/>
</dbReference>
<dbReference type="CDD" id="cd05403">
    <property type="entry name" value="NT_KNTase_like"/>
    <property type="match status" value="1"/>
</dbReference>
<gene>
    <name evidence="2" type="ORF">SAMN05660297_00559</name>
</gene>
<name>A0A1H9ZIQ9_9FIRM</name>
<keyword evidence="3" id="KW-1185">Reference proteome</keyword>
<feature type="domain" description="Polymerase beta nucleotidyltransferase" evidence="1">
    <location>
        <begin position="13"/>
        <end position="101"/>
    </location>
</feature>
<proteinExistence type="predicted"/>
<dbReference type="OrthoDB" id="9803106at2"/>
<keyword evidence="2" id="KW-0808">Transferase</keyword>
<accession>A0A1H9ZIQ9</accession>
<dbReference type="AlphaFoldDB" id="A0A1H9ZIQ9"/>
<dbReference type="STRING" id="426128.SAMN05660297_00559"/>
<reference evidence="2 3" key="1">
    <citation type="submission" date="2016-10" db="EMBL/GenBank/DDBJ databases">
        <authorList>
            <person name="de Groot N.N."/>
        </authorList>
    </citation>
    <scope>NUCLEOTIDE SEQUENCE [LARGE SCALE GENOMIC DNA]</scope>
    <source>
        <strain evidence="2 3">DSM 18979</strain>
    </source>
</reference>
<sequence length="110" mass="12687">MSFGIPTKSMKIIMNTLVEKKEIEKASVFGSRAMGNYKNGSDVDIVIYGDSITVEVVNQVSLELNEKLPLPYYFDIVHYETLEHEGLKEHIDKHSKIFYEKGTRHLTFFN</sequence>
<dbReference type="InterPro" id="IPR043519">
    <property type="entry name" value="NT_sf"/>
</dbReference>
<dbReference type="Proteomes" id="UP000199568">
    <property type="component" value="Unassembled WGS sequence"/>
</dbReference>
<dbReference type="Pfam" id="PF18765">
    <property type="entry name" value="Polbeta"/>
    <property type="match status" value="1"/>
</dbReference>
<organism evidence="2 3">
    <name type="scientific">Natronincola peptidivorans</name>
    <dbReference type="NCBI Taxonomy" id="426128"/>
    <lineage>
        <taxon>Bacteria</taxon>
        <taxon>Bacillati</taxon>
        <taxon>Bacillota</taxon>
        <taxon>Clostridia</taxon>
        <taxon>Peptostreptococcales</taxon>
        <taxon>Natronincolaceae</taxon>
        <taxon>Natronincola</taxon>
    </lineage>
</organism>
<protein>
    <submittedName>
        <fullName evidence="2">Nucleotidyltransferase domain-containing protein</fullName>
    </submittedName>
</protein>
<dbReference type="SUPFAM" id="SSF81301">
    <property type="entry name" value="Nucleotidyltransferase"/>
    <property type="match status" value="1"/>
</dbReference>
<evidence type="ECO:0000313" key="3">
    <source>
        <dbReference type="Proteomes" id="UP000199568"/>
    </source>
</evidence>